<keyword evidence="3" id="KW-0808">Transferase</keyword>
<dbReference type="PANTHER" id="PTHR20961">
    <property type="entry name" value="GLYCOSYLTRANSFERASE"/>
    <property type="match status" value="1"/>
</dbReference>
<keyword evidence="5" id="KW-0812">Transmembrane</keyword>
<evidence type="ECO:0000256" key="2">
    <source>
        <dbReference type="ARBA" id="ARBA00022676"/>
    </source>
</evidence>
<accession>A0AAE1Y024</accession>
<protein>
    <submittedName>
        <fullName evidence="7">Alpha-1,3-arabinosyltransferase XAT3</fullName>
    </submittedName>
</protein>
<evidence type="ECO:0000256" key="3">
    <source>
        <dbReference type="ARBA" id="ARBA00022679"/>
    </source>
</evidence>
<comment type="caution">
    <text evidence="7">The sequence shown here is derived from an EMBL/GenBank/DDBJ whole genome shotgun (WGS) entry which is preliminary data.</text>
</comment>
<keyword evidence="8" id="KW-1185">Reference proteome</keyword>
<keyword evidence="5" id="KW-1133">Transmembrane helix</keyword>
<dbReference type="AlphaFoldDB" id="A0AAE1Y024"/>
<dbReference type="GO" id="GO:0016763">
    <property type="term" value="F:pentosyltransferase activity"/>
    <property type="evidence" value="ECO:0007669"/>
    <property type="project" value="UniProtKB-ARBA"/>
</dbReference>
<dbReference type="Pfam" id="PF04577">
    <property type="entry name" value="Glyco_transf_61"/>
    <property type="match status" value="1"/>
</dbReference>
<evidence type="ECO:0000259" key="6">
    <source>
        <dbReference type="Pfam" id="PF04577"/>
    </source>
</evidence>
<dbReference type="InterPro" id="IPR007657">
    <property type="entry name" value="Glycosyltransferase_61"/>
</dbReference>
<dbReference type="GO" id="GO:0000139">
    <property type="term" value="C:Golgi membrane"/>
    <property type="evidence" value="ECO:0007669"/>
    <property type="project" value="UniProtKB-SubCell"/>
</dbReference>
<feature type="domain" description="Glycosyltransferase 61 catalytic" evidence="6">
    <location>
        <begin position="244"/>
        <end position="359"/>
    </location>
</feature>
<reference evidence="7" key="1">
    <citation type="submission" date="2020-06" db="EMBL/GenBank/DDBJ databases">
        <authorList>
            <person name="Li T."/>
            <person name="Hu X."/>
            <person name="Zhang T."/>
            <person name="Song X."/>
            <person name="Zhang H."/>
            <person name="Dai N."/>
            <person name="Sheng W."/>
            <person name="Hou X."/>
            <person name="Wei L."/>
        </authorList>
    </citation>
    <scope>NUCLEOTIDE SEQUENCE</scope>
    <source>
        <strain evidence="7">3651</strain>
        <tissue evidence="7">Leaf</tissue>
    </source>
</reference>
<dbReference type="InterPro" id="IPR049625">
    <property type="entry name" value="Glyco_transf_61_cat"/>
</dbReference>
<evidence type="ECO:0000313" key="7">
    <source>
        <dbReference type="EMBL" id="KAK4420792.1"/>
    </source>
</evidence>
<keyword evidence="4" id="KW-0325">Glycoprotein</keyword>
<comment type="subcellular location">
    <subcellularLocation>
        <location evidence="1">Golgi apparatus membrane</location>
        <topology evidence="1">Single-pass type II membrane protein</topology>
    </subcellularLocation>
</comment>
<keyword evidence="5" id="KW-0472">Membrane</keyword>
<name>A0AAE1Y024_9LAMI</name>
<evidence type="ECO:0000256" key="1">
    <source>
        <dbReference type="ARBA" id="ARBA00004323"/>
    </source>
</evidence>
<keyword evidence="2" id="KW-0328">Glycosyltransferase</keyword>
<evidence type="ECO:0000256" key="4">
    <source>
        <dbReference type="ARBA" id="ARBA00023180"/>
    </source>
</evidence>
<evidence type="ECO:0000313" key="8">
    <source>
        <dbReference type="Proteomes" id="UP001293254"/>
    </source>
</evidence>
<organism evidence="7 8">
    <name type="scientific">Sesamum alatum</name>
    <dbReference type="NCBI Taxonomy" id="300844"/>
    <lineage>
        <taxon>Eukaryota</taxon>
        <taxon>Viridiplantae</taxon>
        <taxon>Streptophyta</taxon>
        <taxon>Embryophyta</taxon>
        <taxon>Tracheophyta</taxon>
        <taxon>Spermatophyta</taxon>
        <taxon>Magnoliopsida</taxon>
        <taxon>eudicotyledons</taxon>
        <taxon>Gunneridae</taxon>
        <taxon>Pentapetalae</taxon>
        <taxon>asterids</taxon>
        <taxon>lamiids</taxon>
        <taxon>Lamiales</taxon>
        <taxon>Pedaliaceae</taxon>
        <taxon>Sesamum</taxon>
    </lineage>
</organism>
<sequence>MSSSSWNSRMQNSGSGLISGAAAIVFILTVPLLFTDLLGFNVIPFNTWKQYLSTPQTNFCSREQDPLSRLVRGKDLKKLEATGFACDTAEHSVVCVANRPVIVDTRTTNITVEIPRNQTVQEETSVRPYARQEDNLQYVTPVKILQGNSTSRVCRYNHRIPAVIFSSAFTGNLFHEFDDLIIPLFLTIGHFKSRVFLILEDYNPTFLSKYSKIMARLSGYQVMNPAANRSTHCFPGSVVGLKYHANLFLNSSEIPGGYSMADFRQFLAETYDLKFWHVSQIRNPTLILVSREKTRRFLNEDEVVGMMEEVGFRVVVVRTQELSNLDKIAGVVNSCSVLVGVHGAGLTNELFLPAGAVLVQVEPLGLEWASATYFGGPTEDMGLHYLRYKIAPEESSLVEMYGRNHPVITDPASVFAQGYRAARAAYVDHQDVRVDVGKFKETIVLALQLVSNSYFAGYK</sequence>
<dbReference type="Proteomes" id="UP001293254">
    <property type="component" value="Unassembled WGS sequence"/>
</dbReference>
<gene>
    <name evidence="7" type="ORF">Salat_2029700</name>
</gene>
<feature type="transmembrane region" description="Helical" evidence="5">
    <location>
        <begin position="12"/>
        <end position="34"/>
    </location>
</feature>
<proteinExistence type="predicted"/>
<evidence type="ECO:0000256" key="5">
    <source>
        <dbReference type="SAM" id="Phobius"/>
    </source>
</evidence>
<dbReference type="EMBL" id="JACGWO010000008">
    <property type="protein sequence ID" value="KAK4420792.1"/>
    <property type="molecule type" value="Genomic_DNA"/>
</dbReference>
<reference evidence="7" key="2">
    <citation type="journal article" date="2024" name="Plant">
        <title>Genomic evolution and insights into agronomic trait innovations of Sesamum species.</title>
        <authorList>
            <person name="Miao H."/>
            <person name="Wang L."/>
            <person name="Qu L."/>
            <person name="Liu H."/>
            <person name="Sun Y."/>
            <person name="Le M."/>
            <person name="Wang Q."/>
            <person name="Wei S."/>
            <person name="Zheng Y."/>
            <person name="Lin W."/>
            <person name="Duan Y."/>
            <person name="Cao H."/>
            <person name="Xiong S."/>
            <person name="Wang X."/>
            <person name="Wei L."/>
            <person name="Li C."/>
            <person name="Ma Q."/>
            <person name="Ju M."/>
            <person name="Zhao R."/>
            <person name="Li G."/>
            <person name="Mu C."/>
            <person name="Tian Q."/>
            <person name="Mei H."/>
            <person name="Zhang T."/>
            <person name="Gao T."/>
            <person name="Zhang H."/>
        </authorList>
    </citation>
    <scope>NUCLEOTIDE SEQUENCE</scope>
    <source>
        <strain evidence="7">3651</strain>
    </source>
</reference>
<dbReference type="PANTHER" id="PTHR20961:SF108">
    <property type="entry name" value="GLYCOSYLTRANSFERASE"/>
    <property type="match status" value="1"/>
</dbReference>